<reference evidence="1 2" key="1">
    <citation type="journal article" date="2015" name="Genome Announc.">
        <title>Expanding the biotechnology potential of lactobacilli through comparative genomics of 213 strains and associated genera.</title>
        <authorList>
            <person name="Sun Z."/>
            <person name="Harris H.M."/>
            <person name="McCann A."/>
            <person name="Guo C."/>
            <person name="Argimon S."/>
            <person name="Zhang W."/>
            <person name="Yang X."/>
            <person name="Jeffery I.B."/>
            <person name="Cooney J.C."/>
            <person name="Kagawa T.F."/>
            <person name="Liu W."/>
            <person name="Song Y."/>
            <person name="Salvetti E."/>
            <person name="Wrobel A."/>
            <person name="Rasinkangas P."/>
            <person name="Parkhill J."/>
            <person name="Rea M.C."/>
            <person name="O'Sullivan O."/>
            <person name="Ritari J."/>
            <person name="Douillard F.P."/>
            <person name="Paul Ross R."/>
            <person name="Yang R."/>
            <person name="Briner A.E."/>
            <person name="Felis G.E."/>
            <person name="de Vos W.M."/>
            <person name="Barrangou R."/>
            <person name="Klaenhammer T.R."/>
            <person name="Caufield P.W."/>
            <person name="Cui Y."/>
            <person name="Zhang H."/>
            <person name="O'Toole P.W."/>
        </authorList>
    </citation>
    <scope>NUCLEOTIDE SEQUENCE [LARGE SCALE GENOMIC DNA]</scope>
    <source>
        <strain evidence="1 2">DSM 5007</strain>
    </source>
</reference>
<protein>
    <submittedName>
        <fullName evidence="1">CRISPR-associated protein, Csd2 family</fullName>
    </submittedName>
</protein>
<dbReference type="eggNOG" id="COG3649">
    <property type="taxonomic scope" value="Bacteria"/>
</dbReference>
<dbReference type="RefSeq" id="WP_010621279.1">
    <property type="nucleotide sequence ID" value="NZ_AZGF01000008.1"/>
</dbReference>
<dbReference type="InterPro" id="IPR006482">
    <property type="entry name" value="Cas7_Csh2/Csh2"/>
</dbReference>
<dbReference type="STRING" id="1423807.FD16_GL002363"/>
<dbReference type="GO" id="GO:0043571">
    <property type="term" value="P:maintenance of CRISPR repeat elements"/>
    <property type="evidence" value="ECO:0007669"/>
    <property type="project" value="InterPro"/>
</dbReference>
<comment type="caution">
    <text evidence="1">The sequence shown here is derived from an EMBL/GenBank/DDBJ whole genome shotgun (WGS) entry which is preliminary data.</text>
</comment>
<dbReference type="EMBL" id="AZGF01000008">
    <property type="protein sequence ID" value="KRM12368.1"/>
    <property type="molecule type" value="Genomic_DNA"/>
</dbReference>
<gene>
    <name evidence="1" type="ORF">FD16_GL002363</name>
</gene>
<dbReference type="NCBIfam" id="TIGR02589">
    <property type="entry name" value="cas_Csd2"/>
    <property type="match status" value="1"/>
</dbReference>
<dbReference type="NCBIfam" id="TIGR01595">
    <property type="entry name" value="cas_CT1132"/>
    <property type="match status" value="1"/>
</dbReference>
<dbReference type="Proteomes" id="UP000051820">
    <property type="component" value="Unassembled WGS sequence"/>
</dbReference>
<dbReference type="AlphaFoldDB" id="A0A0R1W3C8"/>
<dbReference type="PATRIC" id="fig|1423807.3.peg.2440"/>
<dbReference type="Pfam" id="PF05107">
    <property type="entry name" value="Cas_Cas7"/>
    <property type="match status" value="1"/>
</dbReference>
<keyword evidence="2" id="KW-1185">Reference proteome</keyword>
<dbReference type="OrthoDB" id="9776792at2"/>
<organism evidence="1 2">
    <name type="scientific">Paucilactobacillus suebicus DSM 5007 = KCTC 3549</name>
    <dbReference type="NCBI Taxonomy" id="1423807"/>
    <lineage>
        <taxon>Bacteria</taxon>
        <taxon>Bacillati</taxon>
        <taxon>Bacillota</taxon>
        <taxon>Bacilli</taxon>
        <taxon>Lactobacillales</taxon>
        <taxon>Lactobacillaceae</taxon>
        <taxon>Paucilactobacillus</taxon>
    </lineage>
</organism>
<accession>A0A0R1W3C8</accession>
<evidence type="ECO:0000313" key="1">
    <source>
        <dbReference type="EMBL" id="KRM12368.1"/>
    </source>
</evidence>
<proteinExistence type="predicted"/>
<evidence type="ECO:0000313" key="2">
    <source>
        <dbReference type="Proteomes" id="UP000051820"/>
    </source>
</evidence>
<sequence length="291" mass="32185">MTKLENRIDFTAVIGVKNANPNGDPLADNMPRVNNQGKGIITDVALKRKIRNAMLDQGGSVYVQSDDYSNDDYKDMRSRLLGNKEIASVLSENDATSDEGKPIFYKTACEQFLDVRAFGALFAFSKGKKDGLDGAAIGIRGPVSIQMAESIKPIDVTDMQITKSTSAELKDNGARGSDTMGHKQIVEFGVYKFSGSIRPNLAEKTQFSLEDSELLKQALLHMFDNDASASRPAGSMQLLKVVWSVHDNKLGQYPQWKVEQQVSVEYNDTASDFENVKIKFNALPNLKNEEF</sequence>
<name>A0A0R1W3C8_9LACO</name>
<dbReference type="InterPro" id="IPR013418">
    <property type="entry name" value="CRISPR-assoc_prot_Cas7/Csd2"/>
</dbReference>